<reference evidence="4 5" key="1">
    <citation type="submission" date="2019-08" db="EMBL/GenBank/DDBJ databases">
        <title>Parahaliea maris sp. nov., isolated from the surface seawater.</title>
        <authorList>
            <person name="Liu Y."/>
        </authorList>
    </citation>
    <scope>NUCLEOTIDE SEQUENCE [LARGE SCALE GENOMIC DNA]</scope>
    <source>
        <strain evidence="4 5">HSLHS9</strain>
    </source>
</reference>
<accession>A0A5C9A2V5</accession>
<dbReference type="GO" id="GO:0002098">
    <property type="term" value="P:tRNA wobble uridine modification"/>
    <property type="evidence" value="ECO:0007669"/>
    <property type="project" value="UniProtKB-UniRule"/>
</dbReference>
<dbReference type="HAMAP" id="MF_01622">
    <property type="entry name" value="tRNA_sel_U_synth"/>
    <property type="match status" value="1"/>
</dbReference>
<sequence>MSRADTDDYANLFLRDTPMFDTRAPAEYEKGSFPHTASLPLMTDAERARVGTCYKREGQQAAIELGHQLVSGATREARLQQWLDFARAHPDGYLFCWRGGLRSQTVQQWLQDSGIEYPRVLGGYKAMRRFLIDTTERVLAAAPLVVIAGRTGCGKTDLLNGLPGSIDLEGLAHHRGSSFGRRPGGQPSQIDFENRLAIDLLRLDYSLPGRPILLEDESLLIGRCALPHTLRTLMASAPRVLVEQDLEARVEHSYRHYILDKLDEWQAELGPEEGFSAYATDLQDSLARLQRRLGGARHRELERILLQALEEQAAGESGLHREWIRILLRDYYDPMYDYQLSQKQELIVFRGPSAAVRDYLRALPGLPH</sequence>
<comment type="subunit">
    <text evidence="2">Monomer.</text>
</comment>
<keyword evidence="2" id="KW-0808">Transferase</keyword>
<feature type="active site" description="S-selanylcysteine intermediate" evidence="2">
    <location>
        <position position="96"/>
    </location>
</feature>
<dbReference type="InterPro" id="IPR001763">
    <property type="entry name" value="Rhodanese-like_dom"/>
</dbReference>
<dbReference type="PROSITE" id="PS50206">
    <property type="entry name" value="RHODANESE_3"/>
    <property type="match status" value="1"/>
</dbReference>
<comment type="catalytic activity">
    <reaction evidence="2">
        <text>5-methylaminomethyl-2-thiouridine(34) in tRNA + (2E)-geranyl diphosphate = 5-methylaminomethyl-S-(2E)-geranyl-thiouridine(34) in tRNA + diphosphate</text>
        <dbReference type="Rhea" id="RHEA:14085"/>
        <dbReference type="Rhea" id="RHEA-COMP:10195"/>
        <dbReference type="Rhea" id="RHEA-COMP:14654"/>
        <dbReference type="ChEBI" id="CHEBI:33019"/>
        <dbReference type="ChEBI" id="CHEBI:58057"/>
        <dbReference type="ChEBI" id="CHEBI:74455"/>
        <dbReference type="ChEBI" id="CHEBI:140632"/>
    </reaction>
</comment>
<evidence type="ECO:0000259" key="3">
    <source>
        <dbReference type="PROSITE" id="PS50206"/>
    </source>
</evidence>
<comment type="catalytic activity">
    <reaction evidence="2">
        <text>5-methylaminomethyl-2-thiouridine(34) in tRNA + selenophosphate + (2E)-geranyl diphosphate + H2O + H(+) = 5-methylaminomethyl-2-selenouridine(34) in tRNA + (2E)-thiogeraniol + phosphate + diphosphate</text>
        <dbReference type="Rhea" id="RHEA:42716"/>
        <dbReference type="Rhea" id="RHEA-COMP:10195"/>
        <dbReference type="Rhea" id="RHEA-COMP:10196"/>
        <dbReference type="ChEBI" id="CHEBI:15377"/>
        <dbReference type="ChEBI" id="CHEBI:15378"/>
        <dbReference type="ChEBI" id="CHEBI:16144"/>
        <dbReference type="ChEBI" id="CHEBI:33019"/>
        <dbReference type="ChEBI" id="CHEBI:43474"/>
        <dbReference type="ChEBI" id="CHEBI:58057"/>
        <dbReference type="ChEBI" id="CHEBI:74455"/>
        <dbReference type="ChEBI" id="CHEBI:82743"/>
        <dbReference type="ChEBI" id="CHEBI:143703"/>
        <dbReference type="EC" id="2.9.1.3"/>
    </reaction>
</comment>
<dbReference type="InterPro" id="IPR036873">
    <property type="entry name" value="Rhodanese-like_dom_sf"/>
</dbReference>
<dbReference type="Gene3D" id="3.40.250.10">
    <property type="entry name" value="Rhodanese-like domain"/>
    <property type="match status" value="1"/>
</dbReference>
<comment type="catalytic activity">
    <reaction evidence="2">
        <text>5-methylaminomethyl-2-(Se-phospho)selenouridine(34) in tRNA + H2O = 5-methylaminomethyl-2-selenouridine(34) in tRNA + phosphate</text>
        <dbReference type="Rhea" id="RHEA:60176"/>
        <dbReference type="Rhea" id="RHEA-COMP:10196"/>
        <dbReference type="Rhea" id="RHEA-COMP:15523"/>
        <dbReference type="ChEBI" id="CHEBI:15377"/>
        <dbReference type="ChEBI" id="CHEBI:43474"/>
        <dbReference type="ChEBI" id="CHEBI:82743"/>
        <dbReference type="ChEBI" id="CHEBI:143702"/>
    </reaction>
</comment>
<dbReference type="InterPro" id="IPR058840">
    <property type="entry name" value="AAA_SelU"/>
</dbReference>
<evidence type="ECO:0000256" key="2">
    <source>
        <dbReference type="HAMAP-Rule" id="MF_01622"/>
    </source>
</evidence>
<keyword evidence="5" id="KW-1185">Reference proteome</keyword>
<feature type="domain" description="Rhodanese" evidence="3">
    <location>
        <begin position="13"/>
        <end position="136"/>
    </location>
</feature>
<dbReference type="NCBIfam" id="NF008751">
    <property type="entry name" value="PRK11784.1-3"/>
    <property type="match status" value="1"/>
</dbReference>
<dbReference type="SMART" id="SM00450">
    <property type="entry name" value="RHOD"/>
    <property type="match status" value="1"/>
</dbReference>
<dbReference type="PANTHER" id="PTHR30401:SF0">
    <property type="entry name" value="TRNA 2-SELENOURIDINE SYNTHASE"/>
    <property type="match status" value="1"/>
</dbReference>
<evidence type="ECO:0000256" key="1">
    <source>
        <dbReference type="ARBA" id="ARBA00023266"/>
    </source>
</evidence>
<name>A0A5C9A2V5_9GAMM</name>
<dbReference type="EC" id="2.9.1.3" evidence="2"/>
<dbReference type="NCBIfam" id="NF008750">
    <property type="entry name" value="PRK11784.1-2"/>
    <property type="match status" value="1"/>
</dbReference>
<evidence type="ECO:0000313" key="4">
    <source>
        <dbReference type="EMBL" id="TXS95205.1"/>
    </source>
</evidence>
<dbReference type="NCBIfam" id="TIGR03167">
    <property type="entry name" value="tRNA_sel_U_synt"/>
    <property type="match status" value="1"/>
</dbReference>
<proteinExistence type="inferred from homology"/>
<gene>
    <name evidence="4" type="primary">mnmH</name>
    <name evidence="2" type="synonym">selU</name>
    <name evidence="4" type="ORF">FV139_04705</name>
</gene>
<comment type="caution">
    <text evidence="4">The sequence shown here is derived from an EMBL/GenBank/DDBJ whole genome shotgun (WGS) entry which is preliminary data.</text>
</comment>
<dbReference type="EMBL" id="VRZA01000002">
    <property type="protein sequence ID" value="TXS95205.1"/>
    <property type="molecule type" value="Genomic_DNA"/>
</dbReference>
<organism evidence="4 5">
    <name type="scientific">Parahaliea maris</name>
    <dbReference type="NCBI Taxonomy" id="2716870"/>
    <lineage>
        <taxon>Bacteria</taxon>
        <taxon>Pseudomonadati</taxon>
        <taxon>Pseudomonadota</taxon>
        <taxon>Gammaproteobacteria</taxon>
        <taxon>Cellvibrionales</taxon>
        <taxon>Halieaceae</taxon>
        <taxon>Parahaliea</taxon>
    </lineage>
</organism>
<dbReference type="Proteomes" id="UP000321039">
    <property type="component" value="Unassembled WGS sequence"/>
</dbReference>
<dbReference type="RefSeq" id="WP_148067116.1">
    <property type="nucleotide sequence ID" value="NZ_VRZA01000002.1"/>
</dbReference>
<comment type="function">
    <text evidence="2">Involved in the post-transcriptional modification of the uridine at the wobble position (U34) of tRNA(Lys), tRNA(Glu) and tRNA(Gln). Catalyzes the conversion of 2-thiouridine (S2U-RNA) to 2-selenouridine (Se2U-RNA). Acts in a two-step process involving geranylation of 2-thiouridine (S2U) to S-geranyl-2-thiouridine (geS2U) and subsequent selenation of the latter derivative to 2-selenouridine (Se2U) in the tRNA chain.</text>
</comment>
<dbReference type="SUPFAM" id="SSF52821">
    <property type="entry name" value="Rhodanese/Cell cycle control phosphatase"/>
    <property type="match status" value="1"/>
</dbReference>
<comment type="catalytic activity">
    <reaction evidence="2">
        <text>5-methylaminomethyl-S-(2E)-geranyl-thiouridine(34) in tRNA + selenophosphate + H(+) = 5-methylaminomethyl-2-(Se-phospho)selenouridine(34) in tRNA + (2E)-thiogeraniol</text>
        <dbReference type="Rhea" id="RHEA:60172"/>
        <dbReference type="Rhea" id="RHEA-COMP:14654"/>
        <dbReference type="Rhea" id="RHEA-COMP:15523"/>
        <dbReference type="ChEBI" id="CHEBI:15378"/>
        <dbReference type="ChEBI" id="CHEBI:16144"/>
        <dbReference type="ChEBI" id="CHEBI:140632"/>
        <dbReference type="ChEBI" id="CHEBI:143702"/>
        <dbReference type="ChEBI" id="CHEBI:143703"/>
    </reaction>
</comment>
<evidence type="ECO:0000313" key="5">
    <source>
        <dbReference type="Proteomes" id="UP000321039"/>
    </source>
</evidence>
<keyword evidence="1 2" id="KW-0711">Selenium</keyword>
<protein>
    <recommendedName>
        <fullName evidence="2">tRNA 2-selenouridine synthase</fullName>
        <ecNumber evidence="2">2.9.1.3</ecNumber>
    </recommendedName>
</protein>
<dbReference type="GO" id="GO:0043828">
    <property type="term" value="F:tRNA 2-selenouridine synthase activity"/>
    <property type="evidence" value="ECO:0007669"/>
    <property type="project" value="UniProtKB-EC"/>
</dbReference>
<dbReference type="InterPro" id="IPR017582">
    <property type="entry name" value="SelU"/>
</dbReference>
<dbReference type="AlphaFoldDB" id="A0A5C9A2V5"/>
<comment type="similarity">
    <text evidence="2">Belongs to the SelU family.</text>
</comment>
<dbReference type="Pfam" id="PF26341">
    <property type="entry name" value="AAA_SelU"/>
    <property type="match status" value="1"/>
</dbReference>
<dbReference type="PANTHER" id="PTHR30401">
    <property type="entry name" value="TRNA 2-SELENOURIDINE SYNTHASE"/>
    <property type="match status" value="1"/>
</dbReference>
<dbReference type="GO" id="GO:0016765">
    <property type="term" value="F:transferase activity, transferring alkyl or aryl (other than methyl) groups"/>
    <property type="evidence" value="ECO:0007669"/>
    <property type="project" value="UniProtKB-UniRule"/>
</dbReference>